<dbReference type="GO" id="GO:0016740">
    <property type="term" value="F:transferase activity"/>
    <property type="evidence" value="ECO:0007669"/>
    <property type="project" value="UniProtKB-KW"/>
</dbReference>
<keyword evidence="8" id="KW-0460">Magnesium</keyword>
<keyword evidence="7" id="KW-0274">FAD</keyword>
<evidence type="ECO:0000256" key="4">
    <source>
        <dbReference type="ARBA" id="ARBA00022630"/>
    </source>
</evidence>
<evidence type="ECO:0000256" key="7">
    <source>
        <dbReference type="ARBA" id="ARBA00022827"/>
    </source>
</evidence>
<evidence type="ECO:0000313" key="13">
    <source>
        <dbReference type="Proteomes" id="UP000331127"/>
    </source>
</evidence>
<proteinExistence type="predicted"/>
<evidence type="ECO:0000256" key="6">
    <source>
        <dbReference type="ARBA" id="ARBA00022723"/>
    </source>
</evidence>
<evidence type="ECO:0000256" key="10">
    <source>
        <dbReference type="ARBA" id="ARBA00048540"/>
    </source>
</evidence>
<evidence type="ECO:0000256" key="11">
    <source>
        <dbReference type="SAM" id="MobiDB-lite"/>
    </source>
</evidence>
<keyword evidence="13" id="KW-1185">Reference proteome</keyword>
<accession>A0A5M3WKL1</accession>
<dbReference type="EMBL" id="BLAE01000017">
    <property type="protein sequence ID" value="GES09757.1"/>
    <property type="molecule type" value="Genomic_DNA"/>
</dbReference>
<protein>
    <recommendedName>
        <fullName evidence="3">FAD:protein FMN transferase</fullName>
        <ecNumber evidence="2">2.7.1.180</ecNumber>
    </recommendedName>
    <alternativeName>
        <fullName evidence="9">Flavin transferase</fullName>
    </alternativeName>
</protein>
<keyword evidence="6" id="KW-0479">Metal-binding</keyword>
<sequence length="271" mass="28739">MIRHVEHVMGTVFSFDVRHGEQAWPAVKAAVALLHRVDEVFSPYRPDSAISRLGRGETTPARCPAEVMDVLALCARAEQATGGYFSVVPDRRLDPSGLVKGWAIERASMLLRERGAPRHCVNGGGDVRLGSAPEPGRPWRVGIAHPLRPGDLLTVVEGCDLAVATSGVAERGPHIIDPHTGRPALELASLTLVGEDLTMVDAYATAAFAMGDNARDWVRATPGVEALAVTASGRTWRTSGFPATTDRPARGLGSGCVARRPPAASRHGQPG</sequence>
<dbReference type="Pfam" id="PF02424">
    <property type="entry name" value="ApbE"/>
    <property type="match status" value="2"/>
</dbReference>
<keyword evidence="4" id="KW-0285">Flavoprotein</keyword>
<evidence type="ECO:0000256" key="1">
    <source>
        <dbReference type="ARBA" id="ARBA00001946"/>
    </source>
</evidence>
<organism evidence="12 13">
    <name type="scientific">Acrocarpospora macrocephala</name>
    <dbReference type="NCBI Taxonomy" id="150177"/>
    <lineage>
        <taxon>Bacteria</taxon>
        <taxon>Bacillati</taxon>
        <taxon>Actinomycetota</taxon>
        <taxon>Actinomycetes</taxon>
        <taxon>Streptosporangiales</taxon>
        <taxon>Streptosporangiaceae</taxon>
        <taxon>Acrocarpospora</taxon>
    </lineage>
</organism>
<dbReference type="EC" id="2.7.1.180" evidence="2"/>
<name>A0A5M3WKL1_9ACTN</name>
<gene>
    <name evidence="12" type="ORF">Amac_033530</name>
</gene>
<evidence type="ECO:0000256" key="3">
    <source>
        <dbReference type="ARBA" id="ARBA00016337"/>
    </source>
</evidence>
<comment type="caution">
    <text evidence="12">The sequence shown here is derived from an EMBL/GenBank/DDBJ whole genome shotgun (WGS) entry which is preliminary data.</text>
</comment>
<comment type="cofactor">
    <cofactor evidence="1">
        <name>Mg(2+)</name>
        <dbReference type="ChEBI" id="CHEBI:18420"/>
    </cofactor>
</comment>
<dbReference type="Gene3D" id="3.10.520.10">
    <property type="entry name" value="ApbE-like domains"/>
    <property type="match status" value="2"/>
</dbReference>
<dbReference type="PANTHER" id="PTHR30040">
    <property type="entry name" value="THIAMINE BIOSYNTHESIS LIPOPROTEIN APBE"/>
    <property type="match status" value="1"/>
</dbReference>
<keyword evidence="5 12" id="KW-0808">Transferase</keyword>
<dbReference type="InterPro" id="IPR003374">
    <property type="entry name" value="ApbE-like_sf"/>
</dbReference>
<dbReference type="RefSeq" id="WP_246268392.1">
    <property type="nucleotide sequence ID" value="NZ_BAAAHL010000027.1"/>
</dbReference>
<feature type="region of interest" description="Disordered" evidence="11">
    <location>
        <begin position="238"/>
        <end position="271"/>
    </location>
</feature>
<evidence type="ECO:0000256" key="9">
    <source>
        <dbReference type="ARBA" id="ARBA00031306"/>
    </source>
</evidence>
<evidence type="ECO:0000313" key="12">
    <source>
        <dbReference type="EMBL" id="GES09757.1"/>
    </source>
</evidence>
<dbReference type="InterPro" id="IPR024932">
    <property type="entry name" value="ApbE"/>
</dbReference>
<dbReference type="SUPFAM" id="SSF143631">
    <property type="entry name" value="ApbE-like"/>
    <property type="match status" value="1"/>
</dbReference>
<reference evidence="12 13" key="1">
    <citation type="submission" date="2019-10" db="EMBL/GenBank/DDBJ databases">
        <title>Whole genome shotgun sequence of Acrocarpospora macrocephala NBRC 16266.</title>
        <authorList>
            <person name="Ichikawa N."/>
            <person name="Kimura A."/>
            <person name="Kitahashi Y."/>
            <person name="Komaki H."/>
            <person name="Oguchi A."/>
        </authorList>
    </citation>
    <scope>NUCLEOTIDE SEQUENCE [LARGE SCALE GENOMIC DNA]</scope>
    <source>
        <strain evidence="12 13">NBRC 16266</strain>
    </source>
</reference>
<dbReference type="Proteomes" id="UP000331127">
    <property type="component" value="Unassembled WGS sequence"/>
</dbReference>
<evidence type="ECO:0000256" key="2">
    <source>
        <dbReference type="ARBA" id="ARBA00011955"/>
    </source>
</evidence>
<comment type="catalytic activity">
    <reaction evidence="10">
        <text>L-threonyl-[protein] + FAD = FMN-L-threonyl-[protein] + AMP + H(+)</text>
        <dbReference type="Rhea" id="RHEA:36847"/>
        <dbReference type="Rhea" id="RHEA-COMP:11060"/>
        <dbReference type="Rhea" id="RHEA-COMP:11061"/>
        <dbReference type="ChEBI" id="CHEBI:15378"/>
        <dbReference type="ChEBI" id="CHEBI:30013"/>
        <dbReference type="ChEBI" id="CHEBI:57692"/>
        <dbReference type="ChEBI" id="CHEBI:74257"/>
        <dbReference type="ChEBI" id="CHEBI:456215"/>
        <dbReference type="EC" id="2.7.1.180"/>
    </reaction>
</comment>
<evidence type="ECO:0000256" key="8">
    <source>
        <dbReference type="ARBA" id="ARBA00022842"/>
    </source>
</evidence>
<dbReference type="PANTHER" id="PTHR30040:SF2">
    <property type="entry name" value="FAD:PROTEIN FMN TRANSFERASE"/>
    <property type="match status" value="1"/>
</dbReference>
<dbReference type="GO" id="GO:0046872">
    <property type="term" value="F:metal ion binding"/>
    <property type="evidence" value="ECO:0007669"/>
    <property type="project" value="UniProtKB-KW"/>
</dbReference>
<dbReference type="AlphaFoldDB" id="A0A5M3WKL1"/>
<evidence type="ECO:0000256" key="5">
    <source>
        <dbReference type="ARBA" id="ARBA00022679"/>
    </source>
</evidence>